<dbReference type="SUPFAM" id="SSF81508">
    <property type="entry name" value="Ubiquinone-binding protein QP-C of cytochrome bc1 complex (Ubiquinol-cytochrome c reductase)"/>
    <property type="match status" value="1"/>
</dbReference>
<name>M5FUU7_DACPD</name>
<dbReference type="Gene3D" id="1.20.5.210">
    <property type="entry name" value="Cytochrome b-c1 complex subunit 8"/>
    <property type="match status" value="1"/>
</dbReference>
<dbReference type="GO" id="GO:0045275">
    <property type="term" value="C:respiratory chain complex III"/>
    <property type="evidence" value="ECO:0007669"/>
    <property type="project" value="UniProtKB-UniRule"/>
</dbReference>
<evidence type="ECO:0000256" key="7">
    <source>
        <dbReference type="ARBA" id="ARBA00022982"/>
    </source>
</evidence>
<dbReference type="InterPro" id="IPR004205">
    <property type="entry name" value="Cyt_bc1_su8"/>
</dbReference>
<dbReference type="PANTHER" id="PTHR12119">
    <property type="entry name" value="UBIQUINOL-CYTOCHROME C REDUCTASE COMPLEX UBIQUINONE-BINDING PROTEIN QP-C"/>
    <property type="match status" value="1"/>
</dbReference>
<evidence type="ECO:0000256" key="1">
    <source>
        <dbReference type="ARBA" id="ARBA00004434"/>
    </source>
</evidence>
<evidence type="ECO:0000256" key="2">
    <source>
        <dbReference type="ARBA" id="ARBA00007668"/>
    </source>
</evidence>
<organism evidence="12 13">
    <name type="scientific">Dacryopinax primogenitus (strain DJM 731)</name>
    <name type="common">Brown rot fungus</name>
    <dbReference type="NCBI Taxonomy" id="1858805"/>
    <lineage>
        <taxon>Eukaryota</taxon>
        <taxon>Fungi</taxon>
        <taxon>Dikarya</taxon>
        <taxon>Basidiomycota</taxon>
        <taxon>Agaricomycotina</taxon>
        <taxon>Dacrymycetes</taxon>
        <taxon>Dacrymycetales</taxon>
        <taxon>Dacrymycetaceae</taxon>
        <taxon>Dacryopinax</taxon>
    </lineage>
</organism>
<dbReference type="HOGENOM" id="CLU_156007_0_1_1"/>
<dbReference type="OMA" id="QWAIERN"/>
<comment type="function">
    <text evidence="11">Component of the ubiquinol-cytochrome c oxidoreductase, a multisubunit transmembrane complex that is part of the mitochondrial electron transport chain which drives oxidative phosphorylation. The complex plays an important role in the uptake of multiple carbon sources present in different host niches.</text>
</comment>
<evidence type="ECO:0000256" key="4">
    <source>
        <dbReference type="ARBA" id="ARBA00022660"/>
    </source>
</evidence>
<dbReference type="PANTHER" id="PTHR12119:SF2">
    <property type="entry name" value="CYTOCHROME B-C1 COMPLEX SUBUNIT 8"/>
    <property type="match status" value="1"/>
</dbReference>
<keyword evidence="9 11" id="KW-0496">Mitochondrion</keyword>
<comment type="similarity">
    <text evidence="2 11">Belongs to the UQCRQ/QCR8 family.</text>
</comment>
<dbReference type="GO" id="GO:0005743">
    <property type="term" value="C:mitochondrial inner membrane"/>
    <property type="evidence" value="ECO:0007669"/>
    <property type="project" value="UniProtKB-SubCell"/>
</dbReference>
<dbReference type="AlphaFoldDB" id="M5FUU7"/>
<feature type="transmembrane region" description="Helical" evidence="11">
    <location>
        <begin position="64"/>
        <end position="81"/>
    </location>
</feature>
<keyword evidence="3 11" id="KW-0813">Transport</keyword>
<dbReference type="EMBL" id="JH795864">
    <property type="protein sequence ID" value="EJU01541.1"/>
    <property type="molecule type" value="Genomic_DNA"/>
</dbReference>
<evidence type="ECO:0000256" key="5">
    <source>
        <dbReference type="ARBA" id="ARBA00022692"/>
    </source>
</evidence>
<dbReference type="InterPro" id="IPR036642">
    <property type="entry name" value="Cyt_bc1_su8_sf"/>
</dbReference>
<dbReference type="Proteomes" id="UP000030653">
    <property type="component" value="Unassembled WGS sequence"/>
</dbReference>
<evidence type="ECO:0000256" key="10">
    <source>
        <dbReference type="ARBA" id="ARBA00023136"/>
    </source>
</evidence>
<dbReference type="Pfam" id="PF02939">
    <property type="entry name" value="UcrQ"/>
    <property type="match status" value="1"/>
</dbReference>
<accession>M5FUU7</accession>
<comment type="subcellular location">
    <subcellularLocation>
        <location evidence="1 11">Mitochondrion inner membrane</location>
        <topology evidence="1 11">Single-pass membrane protein</topology>
    </subcellularLocation>
</comment>
<dbReference type="OrthoDB" id="6683853at2759"/>
<keyword evidence="8 11" id="KW-1133">Transmembrane helix</keyword>
<keyword evidence="6 11" id="KW-0999">Mitochondrion inner membrane</keyword>
<reference evidence="12 13" key="1">
    <citation type="journal article" date="2012" name="Science">
        <title>The Paleozoic origin of enzymatic lignin decomposition reconstructed from 31 fungal genomes.</title>
        <authorList>
            <person name="Floudas D."/>
            <person name="Binder M."/>
            <person name="Riley R."/>
            <person name="Barry K."/>
            <person name="Blanchette R.A."/>
            <person name="Henrissat B."/>
            <person name="Martinez A.T."/>
            <person name="Otillar R."/>
            <person name="Spatafora J.W."/>
            <person name="Yadav J.S."/>
            <person name="Aerts A."/>
            <person name="Benoit I."/>
            <person name="Boyd A."/>
            <person name="Carlson A."/>
            <person name="Copeland A."/>
            <person name="Coutinho P.M."/>
            <person name="de Vries R.P."/>
            <person name="Ferreira P."/>
            <person name="Findley K."/>
            <person name="Foster B."/>
            <person name="Gaskell J."/>
            <person name="Glotzer D."/>
            <person name="Gorecki P."/>
            <person name="Heitman J."/>
            <person name="Hesse C."/>
            <person name="Hori C."/>
            <person name="Igarashi K."/>
            <person name="Jurgens J.A."/>
            <person name="Kallen N."/>
            <person name="Kersten P."/>
            <person name="Kohler A."/>
            <person name="Kuees U."/>
            <person name="Kumar T.K.A."/>
            <person name="Kuo A."/>
            <person name="LaButti K."/>
            <person name="Larrondo L.F."/>
            <person name="Lindquist E."/>
            <person name="Ling A."/>
            <person name="Lombard V."/>
            <person name="Lucas S."/>
            <person name="Lundell T."/>
            <person name="Martin R."/>
            <person name="McLaughlin D.J."/>
            <person name="Morgenstern I."/>
            <person name="Morin E."/>
            <person name="Murat C."/>
            <person name="Nagy L.G."/>
            <person name="Nolan M."/>
            <person name="Ohm R.A."/>
            <person name="Patyshakuliyeva A."/>
            <person name="Rokas A."/>
            <person name="Ruiz-Duenas F.J."/>
            <person name="Sabat G."/>
            <person name="Salamov A."/>
            <person name="Samejima M."/>
            <person name="Schmutz J."/>
            <person name="Slot J.C."/>
            <person name="St John F."/>
            <person name="Stenlid J."/>
            <person name="Sun H."/>
            <person name="Sun S."/>
            <person name="Syed K."/>
            <person name="Tsang A."/>
            <person name="Wiebenga A."/>
            <person name="Young D."/>
            <person name="Pisabarro A."/>
            <person name="Eastwood D.C."/>
            <person name="Martin F."/>
            <person name="Cullen D."/>
            <person name="Grigoriev I.V."/>
            <person name="Hibbett D.S."/>
        </authorList>
    </citation>
    <scope>NUCLEOTIDE SEQUENCE [LARGE SCALE GENOMIC DNA]</scope>
    <source>
        <strain evidence="12 13">DJM-731 SS1</strain>
    </source>
</reference>
<evidence type="ECO:0000313" key="12">
    <source>
        <dbReference type="EMBL" id="EJU01541.1"/>
    </source>
</evidence>
<dbReference type="GO" id="GO:0006122">
    <property type="term" value="P:mitochondrial electron transport, ubiquinol to cytochrome c"/>
    <property type="evidence" value="ECO:0007669"/>
    <property type="project" value="UniProtKB-UniRule"/>
</dbReference>
<dbReference type="GeneID" id="63683646"/>
<evidence type="ECO:0000256" key="9">
    <source>
        <dbReference type="ARBA" id="ARBA00023128"/>
    </source>
</evidence>
<gene>
    <name evidence="12" type="ORF">DACRYDRAFT_108085</name>
</gene>
<proteinExistence type="inferred from homology"/>
<keyword evidence="13" id="KW-1185">Reference proteome</keyword>
<dbReference type="STRING" id="1858805.M5FUU7"/>
<evidence type="ECO:0000313" key="13">
    <source>
        <dbReference type="Proteomes" id="UP000030653"/>
    </source>
</evidence>
<protein>
    <recommendedName>
        <fullName evidence="11">Cytochrome b-c1 complex subunit 8</fullName>
    </recommendedName>
    <alternativeName>
        <fullName evidence="11">Complex III subunit 8</fullName>
    </alternativeName>
</protein>
<keyword evidence="4 11" id="KW-0679">Respiratory chain</keyword>
<dbReference type="FunFam" id="1.20.5.210:FF:000001">
    <property type="entry name" value="Cytochrome b-c1 complex subunit 8"/>
    <property type="match status" value="1"/>
</dbReference>
<keyword evidence="7 11" id="KW-0249">Electron transport</keyword>
<sequence>MRPSLTRLSGMPSGKAYIGWWGDFGGAKQKGIVQYGLSPFQQRAWGDAFSQTMFNGYRRIVSQAPYFLIPFVAGYSIYTWANGYYHYLESKEGHYASQAAGGGH</sequence>
<keyword evidence="10 11" id="KW-0472">Membrane</keyword>
<keyword evidence="5 11" id="KW-0812">Transmembrane</keyword>
<dbReference type="RefSeq" id="XP_040628438.1">
    <property type="nucleotide sequence ID" value="XM_040768584.1"/>
</dbReference>
<evidence type="ECO:0000256" key="11">
    <source>
        <dbReference type="RuleBase" id="RU368118"/>
    </source>
</evidence>
<evidence type="ECO:0000256" key="3">
    <source>
        <dbReference type="ARBA" id="ARBA00022448"/>
    </source>
</evidence>
<comment type="subunit">
    <text evidence="11">Component of the ubiquinol-cytochrome c oxidoreductase (cytochrome b-c1 complex, complex III, CIII), a multisubunit enzyme composed of 3 respiratory subunits cytochrome b, cytochrome c1 and Rieske protein, 2 core protein subunits, and additional low-molecular weight protein subunits. The complex exists as an obligatory dimer and forms supercomplexes (SCs) in the inner mitochondrial membrane with cytochrome c oxidase (complex IV, CIV).</text>
</comment>
<evidence type="ECO:0000256" key="8">
    <source>
        <dbReference type="ARBA" id="ARBA00022989"/>
    </source>
</evidence>
<evidence type="ECO:0000256" key="6">
    <source>
        <dbReference type="ARBA" id="ARBA00022792"/>
    </source>
</evidence>